<name>A0A368FBU0_ANCCA</name>
<dbReference type="Proteomes" id="UP000252519">
    <property type="component" value="Unassembled WGS sequence"/>
</dbReference>
<evidence type="ECO:0000313" key="2">
    <source>
        <dbReference type="EMBL" id="RCN29634.1"/>
    </source>
</evidence>
<feature type="compositionally biased region" description="Polar residues" evidence="1">
    <location>
        <begin position="1"/>
        <end position="11"/>
    </location>
</feature>
<comment type="caution">
    <text evidence="2">The sequence shown here is derived from an EMBL/GenBank/DDBJ whole genome shotgun (WGS) entry which is preliminary data.</text>
</comment>
<evidence type="ECO:0000256" key="1">
    <source>
        <dbReference type="SAM" id="MobiDB-lite"/>
    </source>
</evidence>
<gene>
    <name evidence="2" type="ORF">ANCCAN_24604</name>
</gene>
<sequence>MPLLTRAQSPTKCLRRSLKSPMPLLTQTQSSTKCLGRRLMCRRERRRSSPSTKSRS</sequence>
<feature type="compositionally biased region" description="Basic residues" evidence="1">
    <location>
        <begin position="35"/>
        <end position="56"/>
    </location>
</feature>
<protein>
    <submittedName>
        <fullName evidence="2">Uncharacterized protein</fullName>
    </submittedName>
</protein>
<accession>A0A368FBU0</accession>
<dbReference type="AlphaFoldDB" id="A0A368FBU0"/>
<dbReference type="EMBL" id="JOJR01001846">
    <property type="protein sequence ID" value="RCN29634.1"/>
    <property type="molecule type" value="Genomic_DNA"/>
</dbReference>
<organism evidence="2 3">
    <name type="scientific">Ancylostoma caninum</name>
    <name type="common">Dog hookworm</name>
    <dbReference type="NCBI Taxonomy" id="29170"/>
    <lineage>
        <taxon>Eukaryota</taxon>
        <taxon>Metazoa</taxon>
        <taxon>Ecdysozoa</taxon>
        <taxon>Nematoda</taxon>
        <taxon>Chromadorea</taxon>
        <taxon>Rhabditida</taxon>
        <taxon>Rhabditina</taxon>
        <taxon>Rhabditomorpha</taxon>
        <taxon>Strongyloidea</taxon>
        <taxon>Ancylostomatidae</taxon>
        <taxon>Ancylostomatinae</taxon>
        <taxon>Ancylostoma</taxon>
    </lineage>
</organism>
<keyword evidence="3" id="KW-1185">Reference proteome</keyword>
<reference evidence="2 3" key="1">
    <citation type="submission" date="2014-10" db="EMBL/GenBank/DDBJ databases">
        <title>Draft genome of the hookworm Ancylostoma caninum.</title>
        <authorList>
            <person name="Mitreva M."/>
        </authorList>
    </citation>
    <scope>NUCLEOTIDE SEQUENCE [LARGE SCALE GENOMIC DNA]</scope>
    <source>
        <strain evidence="2 3">Baltimore</strain>
    </source>
</reference>
<feature type="region of interest" description="Disordered" evidence="1">
    <location>
        <begin position="1"/>
        <end position="56"/>
    </location>
</feature>
<evidence type="ECO:0000313" key="3">
    <source>
        <dbReference type="Proteomes" id="UP000252519"/>
    </source>
</evidence>
<proteinExistence type="predicted"/>